<comment type="caution">
    <text evidence="2">The sequence shown here is derived from an EMBL/GenBank/DDBJ whole genome shotgun (WGS) entry which is preliminary data.</text>
</comment>
<dbReference type="OrthoDB" id="531718at2"/>
<dbReference type="PROSITE" id="PS51257">
    <property type="entry name" value="PROKAR_LIPOPROTEIN"/>
    <property type="match status" value="1"/>
</dbReference>
<organism evidence="2 3">
    <name type="scientific">Pedobacter cryotolerans</name>
    <dbReference type="NCBI Taxonomy" id="2571270"/>
    <lineage>
        <taxon>Bacteria</taxon>
        <taxon>Pseudomonadati</taxon>
        <taxon>Bacteroidota</taxon>
        <taxon>Sphingobacteriia</taxon>
        <taxon>Sphingobacteriales</taxon>
        <taxon>Sphingobacteriaceae</taxon>
        <taxon>Pedobacter</taxon>
    </lineage>
</organism>
<feature type="domain" description="DUF4394" evidence="1">
    <location>
        <begin position="50"/>
        <end position="269"/>
    </location>
</feature>
<reference evidence="2 3" key="1">
    <citation type="submission" date="2019-04" db="EMBL/GenBank/DDBJ databases">
        <title>Pedobacter sp. AR-2-6 sp. nov., isolated from Arctic soil.</title>
        <authorList>
            <person name="Dahal R.H."/>
            <person name="Kim D.-U."/>
        </authorList>
    </citation>
    <scope>NUCLEOTIDE SEQUENCE [LARGE SCALE GENOMIC DNA]</scope>
    <source>
        <strain evidence="2 3">AR-2-6</strain>
    </source>
</reference>
<proteinExistence type="predicted"/>
<sequence length="502" mass="52856">MFNKYLGKSKFQLMLIVLVLIISSCKKGDPFINLPLFGPNQEFYALADNNLLKFNAGNIKTAASQVAVTGLTATTEKLLSIDFRPATGELYAVSNASIIYIIDATTGKARAVASTAFTPALAGDVVSLDFNPVVDRIRIVTNTGQNLRLNPETGLVVAADGAINNTNINGVAYNNNFAGAETTTLYDIDFSAKVLYKQDPPNNGTLVKVGDLQLDLGTNVSFDISADGKNAIAIGKTATQANLYTINLTTGLAELKGRFPSNLNIQGIAMPVNQVAYAVSGSELLIINLTASNVLKKPITGLQSGETILGMDMRPTNGQLYALGSTNRLYTVNIGNGAFTEVGLLTTPLAGTSFGFDFNPVADLIRVVSNTGQNLRVNPTTAAVTVDANITTATATLSAAAYTNNFKGANATALYVIDHTLDRLFSQEANTGILTTIGDLKINVESANGFDVMSTATTNIAYGVFTVAGKSEIYKLDLATGLATAITTDFGFAVSAFTLGLR</sequence>
<evidence type="ECO:0000313" key="2">
    <source>
        <dbReference type="EMBL" id="TKC02075.1"/>
    </source>
</evidence>
<dbReference type="Pfam" id="PF14339">
    <property type="entry name" value="DUF4394"/>
    <property type="match status" value="2"/>
</dbReference>
<accession>A0A4U1C8Z1</accession>
<evidence type="ECO:0000259" key="1">
    <source>
        <dbReference type="Pfam" id="PF14339"/>
    </source>
</evidence>
<dbReference type="RefSeq" id="WP_136876065.1">
    <property type="nucleotide sequence ID" value="NZ_SWBO01000003.1"/>
</dbReference>
<keyword evidence="3" id="KW-1185">Reference proteome</keyword>
<dbReference type="AlphaFoldDB" id="A0A4U1C8Z1"/>
<dbReference type="EMBL" id="SWBO01000003">
    <property type="protein sequence ID" value="TKC02075.1"/>
    <property type="molecule type" value="Genomic_DNA"/>
</dbReference>
<dbReference type="InterPro" id="IPR025507">
    <property type="entry name" value="DUF4394"/>
</dbReference>
<dbReference type="Proteomes" id="UP000310477">
    <property type="component" value="Unassembled WGS sequence"/>
</dbReference>
<evidence type="ECO:0000313" key="3">
    <source>
        <dbReference type="Proteomes" id="UP000310477"/>
    </source>
</evidence>
<dbReference type="SUPFAM" id="SSF82171">
    <property type="entry name" value="DPP6 N-terminal domain-like"/>
    <property type="match status" value="1"/>
</dbReference>
<name>A0A4U1C8Z1_9SPHI</name>
<protein>
    <submittedName>
        <fullName evidence="2">DUF4394 domain-containing protein</fullName>
    </submittedName>
</protein>
<gene>
    <name evidence="2" type="ORF">FA045_07470</name>
</gene>
<feature type="domain" description="DUF4394" evidence="1">
    <location>
        <begin position="291"/>
        <end position="487"/>
    </location>
</feature>